<evidence type="ECO:0000256" key="1">
    <source>
        <dbReference type="SAM" id="SignalP"/>
    </source>
</evidence>
<keyword evidence="1" id="KW-0732">Signal</keyword>
<gene>
    <name evidence="2" type="ORF">GCM10007420_13660</name>
</gene>
<feature type="chain" id="PRO_5047006748" description="Lipoprotein" evidence="1">
    <location>
        <begin position="18"/>
        <end position="225"/>
    </location>
</feature>
<dbReference type="Pfam" id="PF09619">
    <property type="entry name" value="YscW"/>
    <property type="match status" value="1"/>
</dbReference>
<name>A0ABQ1XPC2_9PROT</name>
<feature type="signal peptide" evidence="1">
    <location>
        <begin position="1"/>
        <end position="17"/>
    </location>
</feature>
<dbReference type="Proteomes" id="UP000648722">
    <property type="component" value="Unassembled WGS sequence"/>
</dbReference>
<dbReference type="PROSITE" id="PS51257">
    <property type="entry name" value="PROKAR_LIPOPROTEIN"/>
    <property type="match status" value="1"/>
</dbReference>
<dbReference type="EMBL" id="BMFS01000005">
    <property type="protein sequence ID" value="GGG99131.1"/>
    <property type="molecule type" value="Genomic_DNA"/>
</dbReference>
<dbReference type="RefSeq" id="WP_188451825.1">
    <property type="nucleotide sequence ID" value="NZ_BMFS01000005.1"/>
</dbReference>
<organism evidence="2 3">
    <name type="scientific">Glycocaulis albus</name>
    <dbReference type="NCBI Taxonomy" id="1382801"/>
    <lineage>
        <taxon>Bacteria</taxon>
        <taxon>Pseudomonadati</taxon>
        <taxon>Pseudomonadota</taxon>
        <taxon>Alphaproteobacteria</taxon>
        <taxon>Maricaulales</taxon>
        <taxon>Maricaulaceae</taxon>
        <taxon>Glycocaulis</taxon>
    </lineage>
</organism>
<keyword evidence="3" id="KW-1185">Reference proteome</keyword>
<evidence type="ECO:0000313" key="3">
    <source>
        <dbReference type="Proteomes" id="UP000648722"/>
    </source>
</evidence>
<reference evidence="3" key="1">
    <citation type="journal article" date="2019" name="Int. J. Syst. Evol. Microbiol.">
        <title>The Global Catalogue of Microorganisms (GCM) 10K type strain sequencing project: providing services to taxonomists for standard genome sequencing and annotation.</title>
        <authorList>
            <consortium name="The Broad Institute Genomics Platform"/>
            <consortium name="The Broad Institute Genome Sequencing Center for Infectious Disease"/>
            <person name="Wu L."/>
            <person name="Ma J."/>
        </authorList>
    </citation>
    <scope>NUCLEOTIDE SEQUENCE [LARGE SCALE GENOMIC DNA]</scope>
    <source>
        <strain evidence="3">CGMCC 1.12766</strain>
    </source>
</reference>
<proteinExistence type="predicted"/>
<accession>A0ABQ1XPC2</accession>
<evidence type="ECO:0008006" key="4">
    <source>
        <dbReference type="Google" id="ProtNLM"/>
    </source>
</evidence>
<protein>
    <recommendedName>
        <fullName evidence="4">Lipoprotein</fullName>
    </recommendedName>
</protein>
<evidence type="ECO:0000313" key="2">
    <source>
        <dbReference type="EMBL" id="GGG99131.1"/>
    </source>
</evidence>
<comment type="caution">
    <text evidence="2">The sequence shown here is derived from an EMBL/GenBank/DDBJ whole genome shotgun (WGS) entry which is preliminary data.</text>
</comment>
<dbReference type="InterPro" id="IPR039366">
    <property type="entry name" value="Pilotin"/>
</dbReference>
<sequence>MVRLLAAIITLCFILTAACSPFDETAPRTLTASLSVGEPVRLPDGTAVLVELIPASGGGDAVAEASAVLDGADLPLEVSLTIDPARLEDGQSYSVRAALAWDGELHWLSAPVPVDVRQMRIDAGVIRLDPFDTGLTGTAEETVTIDAEEAIFLCGDALVILNRDADGASLSVADTEYALGAAMAGDSEGVLRHESADGQTWFDDAGATARYALEGETGPDCVRLY</sequence>